<dbReference type="Proteomes" id="UP000004893">
    <property type="component" value="Unassembled WGS sequence"/>
</dbReference>
<evidence type="ECO:0008006" key="4">
    <source>
        <dbReference type="Google" id="ProtNLM"/>
    </source>
</evidence>
<feature type="region of interest" description="Disordered" evidence="1">
    <location>
        <begin position="57"/>
        <end position="88"/>
    </location>
</feature>
<name>C0BX48_9FIRM</name>
<dbReference type="eggNOG" id="ENOG5032KTK">
    <property type="taxonomic scope" value="Bacteria"/>
</dbReference>
<comment type="caution">
    <text evidence="2">The sequence shown here is derived from an EMBL/GenBank/DDBJ whole genome shotgun (WGS) entry which is preliminary data.</text>
</comment>
<dbReference type="EMBL" id="ABYI02000007">
    <property type="protein sequence ID" value="EEG75646.1"/>
    <property type="molecule type" value="Genomic_DNA"/>
</dbReference>
<reference evidence="2" key="1">
    <citation type="submission" date="2009-02" db="EMBL/GenBank/DDBJ databases">
        <authorList>
            <person name="Fulton L."/>
            <person name="Clifton S."/>
            <person name="Fulton B."/>
            <person name="Xu J."/>
            <person name="Minx P."/>
            <person name="Pepin K.H."/>
            <person name="Johnson M."/>
            <person name="Bhonagiri V."/>
            <person name="Nash W.E."/>
            <person name="Mardis E.R."/>
            <person name="Wilson R.K."/>
        </authorList>
    </citation>
    <scope>NUCLEOTIDE SEQUENCE [LARGE SCALE GENOMIC DNA]</scope>
    <source>
        <strain evidence="2">DSM 15053</strain>
    </source>
</reference>
<dbReference type="AlphaFoldDB" id="C0BX48"/>
<evidence type="ECO:0000313" key="3">
    <source>
        <dbReference type="Proteomes" id="UP000004893"/>
    </source>
</evidence>
<accession>C0BX48</accession>
<proteinExistence type="predicted"/>
<dbReference type="HOGENOM" id="CLU_161246_0_0_9"/>
<gene>
    <name evidence="2" type="ORF">CLOHYLEM_04382</name>
</gene>
<keyword evidence="3" id="KW-1185">Reference proteome</keyword>
<reference evidence="2" key="2">
    <citation type="submission" date="2013-06" db="EMBL/GenBank/DDBJ databases">
        <title>Draft genome sequence of Clostridium hylemonae (DSM 15053).</title>
        <authorList>
            <person name="Sudarsanam P."/>
            <person name="Ley R."/>
            <person name="Guruge J."/>
            <person name="Turnbaugh P.J."/>
            <person name="Mahowald M."/>
            <person name="Liep D."/>
            <person name="Gordon J."/>
        </authorList>
    </citation>
    <scope>NUCLEOTIDE SEQUENCE</scope>
    <source>
        <strain evidence="2">DSM 15053</strain>
    </source>
</reference>
<sequence>MIMSKWGKRLLGLAAIGSAVAGLVYYFKKKNMCDEEDEFEDDFEDEDFDLDNDLKSAADREYVPLNPSGKAEEDTGADAASDPAPEDK</sequence>
<protein>
    <recommendedName>
        <fullName evidence="4">DUF4366 domain-containing protein</fullName>
    </recommendedName>
</protein>
<organism evidence="2 3">
    <name type="scientific">[Clostridium] hylemonae DSM 15053</name>
    <dbReference type="NCBI Taxonomy" id="553973"/>
    <lineage>
        <taxon>Bacteria</taxon>
        <taxon>Bacillati</taxon>
        <taxon>Bacillota</taxon>
        <taxon>Clostridia</taxon>
        <taxon>Lachnospirales</taxon>
        <taxon>Lachnospiraceae</taxon>
    </lineage>
</organism>
<evidence type="ECO:0000256" key="1">
    <source>
        <dbReference type="SAM" id="MobiDB-lite"/>
    </source>
</evidence>
<evidence type="ECO:0000313" key="2">
    <source>
        <dbReference type="EMBL" id="EEG75646.1"/>
    </source>
</evidence>